<dbReference type="GO" id="GO:0016891">
    <property type="term" value="F:RNA endonuclease activity producing 5'-phosphomonoesters, hydrolytic mechanism"/>
    <property type="evidence" value="ECO:0007669"/>
    <property type="project" value="TreeGrafter"/>
</dbReference>
<gene>
    <name evidence="9" type="ORF">C1O66_12790</name>
</gene>
<comment type="similarity">
    <text evidence="2">Belongs to the phospholipase D family.</text>
</comment>
<dbReference type="InterPro" id="IPR051406">
    <property type="entry name" value="PLD_domain"/>
</dbReference>
<dbReference type="GO" id="GO:0004630">
    <property type="term" value="F:phospholipase D activity"/>
    <property type="evidence" value="ECO:0007669"/>
    <property type="project" value="UniProtKB-EC"/>
</dbReference>
<sequence length="952" mass="103583">MRVQLVTKVREADMIDDDAAQRVNRHARWFNKLAQRDPKLHAQLMAKGRRLVRERHASSTLAVEGGIALESTGGDDVFDDLVLETLVREGRPALMVQHDAIQFSGTQVDVEARSILDELQAAAPTIEPWLPQIGRIDVANYAGNLPFLGTGWLVAPGIVVTNRHVAELMAKAGGEGFVFKPGRFGERLVATVDYRREHAVPESAVAAIRRVLWIEPDEKKADIAFLEVGAANGQTEGRHLILADQDAQDGDAVVVIGYPARAPAYIIPDQSWMDRVFGGTYDIKRIAPGLMGPKSRGWATHDCSTLGGNSGAVVMNMGSGHAVALHFAGLYRVENYAVPASEIRRYLHRAPWREVRPSGSACPQPTSPAPRSASEAPSPSPGGSPPAGSGVRKLSLTIPLQIDVCVGPVDFLEARGAIGAPGAPSSSDADQAARSLERMLGEVPGVHAVRAGALVAHGRLASTGLIVSAHPARILPIEAVAPRSFQGFEVVVEPASVLDQRGRAPGTMAVEAAASSIAYNDADRRGEAFRFKWLNEDMTVTLHVGPERSWTQLAAFLAGTRERLVSSIYEFHAAHIAGAVGGKLDEGIDLKLVAARQTRNPASGKIAAGDFDRSKTFADWELRHPDNFENIYVPTGGRGLVANSYHIKVSVRDEQDVWLSSGNWKRASQPLIADADLNDPRATSRAGNREWHVSLSNRKLADLFRNHILEDLRVCRDELGGTLEAVEDPVMVDVPAVLEEAMVLEAAAQRVFEPLEIGLRRVRVKPLLTPDRQGKVFTEAVLALIESAEEQLVFQNQYISFAGVTSGNLKVLVDAITRKSRVLDDCRIILRSGGDGFLDDMRALQLNGLDVERCVRRLANTHTKGIVVDGHRVLIGSHNWSSDGVTLNRDASLIFDDREVAAYFLEVFEADWQRANALKFEVLQPEAAPRLAEGDEPPPGFVRMSLAEYLER</sequence>
<dbReference type="SUPFAM" id="SSF50494">
    <property type="entry name" value="Trypsin-like serine proteases"/>
    <property type="match status" value="1"/>
</dbReference>
<dbReference type="EMBL" id="POSP01000003">
    <property type="protein sequence ID" value="PND38313.1"/>
    <property type="molecule type" value="Genomic_DNA"/>
</dbReference>
<dbReference type="GO" id="GO:0006793">
    <property type="term" value="P:phosphorus metabolic process"/>
    <property type="evidence" value="ECO:0007669"/>
    <property type="project" value="UniProtKB-ARBA"/>
</dbReference>
<dbReference type="InterPro" id="IPR001736">
    <property type="entry name" value="PLipase_D/transphosphatidylase"/>
</dbReference>
<dbReference type="InterPro" id="IPR043504">
    <property type="entry name" value="Peptidase_S1_PA_chymotrypsin"/>
</dbReference>
<evidence type="ECO:0000256" key="3">
    <source>
        <dbReference type="ARBA" id="ARBA00012027"/>
    </source>
</evidence>
<reference evidence="9 10" key="1">
    <citation type="submission" date="2018-01" db="EMBL/GenBank/DDBJ databases">
        <title>Draft genome sequence of Paucibacter aquatile CR182 isolated from freshwater of the Nakdong River.</title>
        <authorList>
            <person name="Choi A."/>
            <person name="Chung E.J."/>
        </authorList>
    </citation>
    <scope>NUCLEOTIDE SEQUENCE [LARGE SCALE GENOMIC DNA]</scope>
    <source>
        <strain evidence="9 10">CR182</strain>
    </source>
</reference>
<evidence type="ECO:0000313" key="10">
    <source>
        <dbReference type="Proteomes" id="UP000235916"/>
    </source>
</evidence>
<dbReference type="InterPro" id="IPR025202">
    <property type="entry name" value="PLD-like_dom"/>
</dbReference>
<dbReference type="PANTHER" id="PTHR43856">
    <property type="entry name" value="CARDIOLIPIN HYDROLASE"/>
    <property type="match status" value="1"/>
</dbReference>
<evidence type="ECO:0000256" key="4">
    <source>
        <dbReference type="ARBA" id="ARBA00022801"/>
    </source>
</evidence>
<dbReference type="Gene3D" id="2.40.10.10">
    <property type="entry name" value="Trypsin-like serine proteases"/>
    <property type="match status" value="2"/>
</dbReference>
<feature type="domain" description="PLD phosphodiesterase" evidence="8">
    <location>
        <begin position="857"/>
        <end position="884"/>
    </location>
</feature>
<dbReference type="SUPFAM" id="SSF56024">
    <property type="entry name" value="Phospholipase D/nuclease"/>
    <property type="match status" value="2"/>
</dbReference>
<dbReference type="AlphaFoldDB" id="A0A2N8KXX0"/>
<dbReference type="Proteomes" id="UP000235916">
    <property type="component" value="Unassembled WGS sequence"/>
</dbReference>
<dbReference type="PANTHER" id="PTHR43856:SF1">
    <property type="entry name" value="MITOCHONDRIAL CARDIOLIPIN HYDROLASE"/>
    <property type="match status" value="1"/>
</dbReference>
<keyword evidence="4" id="KW-0378">Hydrolase</keyword>
<organism evidence="9 10">
    <name type="scientific">Kinneretia aquatilis</name>
    <dbReference type="NCBI Taxonomy" id="2070761"/>
    <lineage>
        <taxon>Bacteria</taxon>
        <taxon>Pseudomonadati</taxon>
        <taxon>Pseudomonadota</taxon>
        <taxon>Betaproteobacteria</taxon>
        <taxon>Burkholderiales</taxon>
        <taxon>Sphaerotilaceae</taxon>
        <taxon>Roseateles</taxon>
    </lineage>
</organism>
<keyword evidence="6" id="KW-0443">Lipid metabolism</keyword>
<dbReference type="InterPro" id="IPR009003">
    <property type="entry name" value="Peptidase_S1_PA"/>
</dbReference>
<dbReference type="Pfam" id="PF13091">
    <property type="entry name" value="PLDc_2"/>
    <property type="match status" value="1"/>
</dbReference>
<dbReference type="EC" id="3.1.4.4" evidence="3"/>
<dbReference type="OrthoDB" id="9048715at2"/>
<name>A0A2N8KXX0_9BURK</name>
<protein>
    <recommendedName>
        <fullName evidence="3">phospholipase D</fullName>
        <ecNumber evidence="3">3.1.4.4</ecNumber>
    </recommendedName>
</protein>
<evidence type="ECO:0000256" key="2">
    <source>
        <dbReference type="ARBA" id="ARBA00008664"/>
    </source>
</evidence>
<evidence type="ECO:0000256" key="5">
    <source>
        <dbReference type="ARBA" id="ARBA00022963"/>
    </source>
</evidence>
<dbReference type="CDD" id="cd09128">
    <property type="entry name" value="PLDc_unchar1_2"/>
    <property type="match status" value="1"/>
</dbReference>
<accession>A0A2N8KXX0</accession>
<evidence type="ECO:0000259" key="8">
    <source>
        <dbReference type="PROSITE" id="PS50035"/>
    </source>
</evidence>
<dbReference type="PROSITE" id="PS50035">
    <property type="entry name" value="PLD"/>
    <property type="match status" value="1"/>
</dbReference>
<dbReference type="GO" id="GO:0016042">
    <property type="term" value="P:lipid catabolic process"/>
    <property type="evidence" value="ECO:0007669"/>
    <property type="project" value="UniProtKB-KW"/>
</dbReference>
<dbReference type="Gene3D" id="3.30.870.10">
    <property type="entry name" value="Endonuclease Chain A"/>
    <property type="match status" value="2"/>
</dbReference>
<feature type="region of interest" description="Disordered" evidence="7">
    <location>
        <begin position="354"/>
        <end position="390"/>
    </location>
</feature>
<dbReference type="CDD" id="cd00138">
    <property type="entry name" value="PLDc_SF"/>
    <property type="match status" value="1"/>
</dbReference>
<evidence type="ECO:0000256" key="6">
    <source>
        <dbReference type="ARBA" id="ARBA00023098"/>
    </source>
</evidence>
<evidence type="ECO:0000256" key="1">
    <source>
        <dbReference type="ARBA" id="ARBA00000798"/>
    </source>
</evidence>
<keyword evidence="10" id="KW-1185">Reference proteome</keyword>
<keyword evidence="5" id="KW-0442">Lipid degradation</keyword>
<dbReference type="Pfam" id="PF13365">
    <property type="entry name" value="Trypsin_2"/>
    <property type="match status" value="1"/>
</dbReference>
<proteinExistence type="inferred from homology"/>
<evidence type="ECO:0000313" key="9">
    <source>
        <dbReference type="EMBL" id="PND38313.1"/>
    </source>
</evidence>
<evidence type="ECO:0000256" key="7">
    <source>
        <dbReference type="SAM" id="MobiDB-lite"/>
    </source>
</evidence>
<comment type="catalytic activity">
    <reaction evidence="1">
        <text>a 1,2-diacyl-sn-glycero-3-phosphocholine + H2O = a 1,2-diacyl-sn-glycero-3-phosphate + choline + H(+)</text>
        <dbReference type="Rhea" id="RHEA:14445"/>
        <dbReference type="ChEBI" id="CHEBI:15354"/>
        <dbReference type="ChEBI" id="CHEBI:15377"/>
        <dbReference type="ChEBI" id="CHEBI:15378"/>
        <dbReference type="ChEBI" id="CHEBI:57643"/>
        <dbReference type="ChEBI" id="CHEBI:58608"/>
        <dbReference type="EC" id="3.1.4.4"/>
    </reaction>
</comment>
<comment type="caution">
    <text evidence="9">The sequence shown here is derived from an EMBL/GenBank/DDBJ whole genome shotgun (WGS) entry which is preliminary data.</text>
</comment>